<comment type="caution">
    <text evidence="1">The sequence shown here is derived from an EMBL/GenBank/DDBJ whole genome shotgun (WGS) entry which is preliminary data.</text>
</comment>
<dbReference type="EMBL" id="JAFBMS010000008">
    <property type="protein sequence ID" value="KAG9349860.1"/>
    <property type="molecule type" value="Genomic_DNA"/>
</dbReference>
<evidence type="ECO:0000313" key="2">
    <source>
        <dbReference type="Proteomes" id="UP000824540"/>
    </source>
</evidence>
<name>A0A8T2PCV0_9TELE</name>
<dbReference type="AlphaFoldDB" id="A0A8T2PCV0"/>
<protein>
    <submittedName>
        <fullName evidence="1">Uncharacterized protein</fullName>
    </submittedName>
</protein>
<dbReference type="Proteomes" id="UP000824540">
    <property type="component" value="Unassembled WGS sequence"/>
</dbReference>
<evidence type="ECO:0000313" key="1">
    <source>
        <dbReference type="EMBL" id="KAG9349860.1"/>
    </source>
</evidence>
<organism evidence="1 2">
    <name type="scientific">Albula glossodonta</name>
    <name type="common">roundjaw bonefish</name>
    <dbReference type="NCBI Taxonomy" id="121402"/>
    <lineage>
        <taxon>Eukaryota</taxon>
        <taxon>Metazoa</taxon>
        <taxon>Chordata</taxon>
        <taxon>Craniata</taxon>
        <taxon>Vertebrata</taxon>
        <taxon>Euteleostomi</taxon>
        <taxon>Actinopterygii</taxon>
        <taxon>Neopterygii</taxon>
        <taxon>Teleostei</taxon>
        <taxon>Albuliformes</taxon>
        <taxon>Albulidae</taxon>
        <taxon>Albula</taxon>
    </lineage>
</organism>
<sequence length="78" mass="8244">MAPVQKSSGLQQQGRGRAISYGEITVDTSSGSCQRIPCLPNSGIHSENVQPLPALSGNMFGCDVSRHHRPACSVSDFS</sequence>
<accession>A0A8T2PCV0</accession>
<reference evidence="1" key="1">
    <citation type="thesis" date="2021" institute="BYU ScholarsArchive" country="Provo, UT, USA">
        <title>Applications of and Algorithms for Genome Assembly and Genomic Analyses with an Emphasis on Marine Teleosts.</title>
        <authorList>
            <person name="Pickett B.D."/>
        </authorList>
    </citation>
    <scope>NUCLEOTIDE SEQUENCE</scope>
    <source>
        <strain evidence="1">HI-2016</strain>
    </source>
</reference>
<gene>
    <name evidence="1" type="ORF">JZ751_026213</name>
</gene>
<keyword evidence="2" id="KW-1185">Reference proteome</keyword>
<proteinExistence type="predicted"/>